<dbReference type="EMBL" id="JAGFBR010000006">
    <property type="protein sequence ID" value="KAH0465599.1"/>
    <property type="molecule type" value="Genomic_DNA"/>
</dbReference>
<sequence>MALSEKVVKLPNGSHLSNNKVLISANNGTMVVSMDEEVTKSTTQQAKSSGDSRHKPASSSSPLRQSQWTSPQIHLRVLRQSESAEELTAASLDSMPAIALLLLLLLPLAADLQNAAFHDLDLNLLLLDAREIGLEDVRLRRFFPVYACVGEGRNLVRVIGAWSGEGVVEDGGDALEWVPDVEGEGVEDVAPANDRHLF</sequence>
<protein>
    <submittedName>
        <fullName evidence="2">Uncharacterized protein</fullName>
    </submittedName>
</protein>
<reference evidence="2 3" key="1">
    <citation type="journal article" date="2021" name="Hortic Res">
        <title>Chromosome-scale assembly of the Dendrobium chrysotoxum genome enhances the understanding of orchid evolution.</title>
        <authorList>
            <person name="Zhang Y."/>
            <person name="Zhang G.Q."/>
            <person name="Zhang D."/>
            <person name="Liu X.D."/>
            <person name="Xu X.Y."/>
            <person name="Sun W.H."/>
            <person name="Yu X."/>
            <person name="Zhu X."/>
            <person name="Wang Z.W."/>
            <person name="Zhao X."/>
            <person name="Zhong W.Y."/>
            <person name="Chen H."/>
            <person name="Yin W.L."/>
            <person name="Huang T."/>
            <person name="Niu S.C."/>
            <person name="Liu Z.J."/>
        </authorList>
    </citation>
    <scope>NUCLEOTIDE SEQUENCE [LARGE SCALE GENOMIC DNA]</scope>
    <source>
        <strain evidence="2">Lindl</strain>
    </source>
</reference>
<evidence type="ECO:0000313" key="2">
    <source>
        <dbReference type="EMBL" id="KAH0465599.1"/>
    </source>
</evidence>
<evidence type="ECO:0000256" key="1">
    <source>
        <dbReference type="SAM" id="MobiDB-lite"/>
    </source>
</evidence>
<feature type="compositionally biased region" description="Polar residues" evidence="1">
    <location>
        <begin position="40"/>
        <end position="49"/>
    </location>
</feature>
<keyword evidence="3" id="KW-1185">Reference proteome</keyword>
<dbReference type="Proteomes" id="UP000775213">
    <property type="component" value="Unassembled WGS sequence"/>
</dbReference>
<proteinExistence type="predicted"/>
<organism evidence="2 3">
    <name type="scientific">Dendrobium chrysotoxum</name>
    <name type="common">Orchid</name>
    <dbReference type="NCBI Taxonomy" id="161865"/>
    <lineage>
        <taxon>Eukaryota</taxon>
        <taxon>Viridiplantae</taxon>
        <taxon>Streptophyta</taxon>
        <taxon>Embryophyta</taxon>
        <taxon>Tracheophyta</taxon>
        <taxon>Spermatophyta</taxon>
        <taxon>Magnoliopsida</taxon>
        <taxon>Liliopsida</taxon>
        <taxon>Asparagales</taxon>
        <taxon>Orchidaceae</taxon>
        <taxon>Epidendroideae</taxon>
        <taxon>Malaxideae</taxon>
        <taxon>Dendrobiinae</taxon>
        <taxon>Dendrobium</taxon>
    </lineage>
</organism>
<name>A0AAV7GVU0_DENCH</name>
<accession>A0AAV7GVU0</accession>
<comment type="caution">
    <text evidence="2">The sequence shown here is derived from an EMBL/GenBank/DDBJ whole genome shotgun (WGS) entry which is preliminary data.</text>
</comment>
<evidence type="ECO:0000313" key="3">
    <source>
        <dbReference type="Proteomes" id="UP000775213"/>
    </source>
</evidence>
<gene>
    <name evidence="2" type="ORF">IEQ34_005702</name>
</gene>
<feature type="region of interest" description="Disordered" evidence="1">
    <location>
        <begin position="36"/>
        <end position="68"/>
    </location>
</feature>
<feature type="compositionally biased region" description="Polar residues" evidence="1">
    <location>
        <begin position="57"/>
        <end position="68"/>
    </location>
</feature>
<dbReference type="AlphaFoldDB" id="A0AAV7GVU0"/>